<organism evidence="2 3">
    <name type="scientific">Gossypium barbadense</name>
    <name type="common">Sea Island cotton</name>
    <name type="synonym">Hibiscus barbadensis</name>
    <dbReference type="NCBI Taxonomy" id="3634"/>
    <lineage>
        <taxon>Eukaryota</taxon>
        <taxon>Viridiplantae</taxon>
        <taxon>Streptophyta</taxon>
        <taxon>Embryophyta</taxon>
        <taxon>Tracheophyta</taxon>
        <taxon>Spermatophyta</taxon>
        <taxon>Magnoliopsida</taxon>
        <taxon>eudicotyledons</taxon>
        <taxon>Gunneridae</taxon>
        <taxon>Pentapetalae</taxon>
        <taxon>rosids</taxon>
        <taxon>malvids</taxon>
        <taxon>Malvales</taxon>
        <taxon>Malvaceae</taxon>
        <taxon>Malvoideae</taxon>
        <taxon>Gossypium</taxon>
    </lineage>
</organism>
<proteinExistence type="predicted"/>
<protein>
    <submittedName>
        <fullName evidence="2">Uncharacterized protein</fullName>
    </submittedName>
</protein>
<gene>
    <name evidence="1" type="ORF">GOBAR_AA06268</name>
    <name evidence="2" type="ORF">GOBAR_AA06269</name>
</gene>
<dbReference type="EMBL" id="KZ663269">
    <property type="protein sequence ID" value="PPS14302.1"/>
    <property type="molecule type" value="Genomic_DNA"/>
</dbReference>
<reference evidence="2 3" key="1">
    <citation type="submission" date="2015-01" db="EMBL/GenBank/DDBJ databases">
        <title>Genome of allotetraploid Gossypium barbadense reveals genomic plasticity and fiber elongation in cotton evolution.</title>
        <authorList>
            <person name="Chen X."/>
            <person name="Liu X."/>
            <person name="Zhao B."/>
            <person name="Zheng H."/>
            <person name="Hu Y."/>
            <person name="Lu G."/>
            <person name="Yang C."/>
            <person name="Chen J."/>
            <person name="Shan C."/>
            <person name="Zhang L."/>
            <person name="Zhou Y."/>
            <person name="Wang L."/>
            <person name="Guo W."/>
            <person name="Bai Y."/>
            <person name="Ruan J."/>
            <person name="Shangguan X."/>
            <person name="Mao Y."/>
            <person name="Jiang J."/>
            <person name="Zhu Y."/>
            <person name="Lei J."/>
            <person name="Kang H."/>
            <person name="Chen S."/>
            <person name="He X."/>
            <person name="Wang R."/>
            <person name="Wang Y."/>
            <person name="Chen J."/>
            <person name="Wang L."/>
            <person name="Yu S."/>
            <person name="Wang B."/>
            <person name="Wei J."/>
            <person name="Song S."/>
            <person name="Lu X."/>
            <person name="Gao Z."/>
            <person name="Gu W."/>
            <person name="Deng X."/>
            <person name="Ma D."/>
            <person name="Wang S."/>
            <person name="Liang W."/>
            <person name="Fang L."/>
            <person name="Cai C."/>
            <person name="Zhu X."/>
            <person name="Zhou B."/>
            <person name="Zhang Y."/>
            <person name="Chen Z."/>
            <person name="Xu S."/>
            <person name="Zhu R."/>
            <person name="Wang S."/>
            <person name="Zhang T."/>
            <person name="Zhao G."/>
        </authorList>
    </citation>
    <scope>NUCLEOTIDE SEQUENCE [LARGE SCALE GENOMIC DNA]</scope>
    <source>
        <strain evidence="3">cv. Xinhai21</strain>
        <tissue evidence="2">Leaf</tissue>
    </source>
</reference>
<dbReference type="EMBL" id="KZ663269">
    <property type="protein sequence ID" value="PPS14301.1"/>
    <property type="molecule type" value="Genomic_DNA"/>
</dbReference>
<dbReference type="Proteomes" id="UP000239757">
    <property type="component" value="Unassembled WGS sequence"/>
</dbReference>
<sequence length="83" mass="8864">MPLLQMENLFRGHRCGEEVWSEGYSELMASGNYVENALGSPTAEGLGAVAHDSRGKARENLLPYPPVAESLAVGLGASLAKKY</sequence>
<evidence type="ECO:0000313" key="1">
    <source>
        <dbReference type="EMBL" id="PPS14301.1"/>
    </source>
</evidence>
<evidence type="ECO:0000313" key="2">
    <source>
        <dbReference type="EMBL" id="PPS14302.1"/>
    </source>
</evidence>
<evidence type="ECO:0000313" key="3">
    <source>
        <dbReference type="Proteomes" id="UP000239757"/>
    </source>
</evidence>
<name>A0A2P5YFD3_GOSBA</name>
<dbReference type="AlphaFoldDB" id="A0A2P5YFD3"/>
<accession>A0A2P5YFD3</accession>